<gene>
    <name evidence="2" type="ORF">KDI_52940</name>
</gene>
<name>A0A5A5TJE0_9CHLR</name>
<dbReference type="InterPro" id="IPR029062">
    <property type="entry name" value="Class_I_gatase-like"/>
</dbReference>
<reference evidence="2 3" key="1">
    <citation type="submission" date="2019-01" db="EMBL/GenBank/DDBJ databases">
        <title>Draft genome sequence of Dictyobacter sp. Uno17.</title>
        <authorList>
            <person name="Wang C.M."/>
            <person name="Zheng Y."/>
            <person name="Sakai Y."/>
            <person name="Abe K."/>
            <person name="Yokota A."/>
            <person name="Yabe S."/>
        </authorList>
    </citation>
    <scope>NUCLEOTIDE SEQUENCE [LARGE SCALE GENOMIC DNA]</scope>
    <source>
        <strain evidence="2 3">Uno17</strain>
    </source>
</reference>
<keyword evidence="3" id="KW-1185">Reference proteome</keyword>
<dbReference type="PANTHER" id="PTHR43130:SF14">
    <property type="entry name" value="DJ-1_PFPI DOMAIN-CONTAINING PROTEIN"/>
    <property type="match status" value="1"/>
</dbReference>
<dbReference type="EMBL" id="BIXY01000138">
    <property type="protein sequence ID" value="GCF11730.1"/>
    <property type="molecule type" value="Genomic_DNA"/>
</dbReference>
<evidence type="ECO:0000313" key="3">
    <source>
        <dbReference type="Proteomes" id="UP000322530"/>
    </source>
</evidence>
<dbReference type="GO" id="GO:0006355">
    <property type="term" value="P:regulation of DNA-templated transcription"/>
    <property type="evidence" value="ECO:0007669"/>
    <property type="project" value="TreeGrafter"/>
</dbReference>
<dbReference type="InterPro" id="IPR052158">
    <property type="entry name" value="INH-QAR"/>
</dbReference>
<accession>A0A5A5TJE0</accession>
<dbReference type="Pfam" id="PF01965">
    <property type="entry name" value="DJ-1_PfpI"/>
    <property type="match status" value="1"/>
</dbReference>
<dbReference type="SUPFAM" id="SSF52317">
    <property type="entry name" value="Class I glutamine amidotransferase-like"/>
    <property type="match status" value="1"/>
</dbReference>
<comment type="caution">
    <text evidence="2">The sequence shown here is derived from an EMBL/GenBank/DDBJ whole genome shotgun (WGS) entry which is preliminary data.</text>
</comment>
<dbReference type="Proteomes" id="UP000322530">
    <property type="component" value="Unassembled WGS sequence"/>
</dbReference>
<dbReference type="InterPro" id="IPR002818">
    <property type="entry name" value="DJ-1/PfpI"/>
</dbReference>
<organism evidence="2 3">
    <name type="scientific">Dictyobacter arantiisoli</name>
    <dbReference type="NCBI Taxonomy" id="2014874"/>
    <lineage>
        <taxon>Bacteria</taxon>
        <taxon>Bacillati</taxon>
        <taxon>Chloroflexota</taxon>
        <taxon>Ktedonobacteria</taxon>
        <taxon>Ktedonobacterales</taxon>
        <taxon>Dictyobacteraceae</taxon>
        <taxon>Dictyobacter</taxon>
    </lineage>
</organism>
<evidence type="ECO:0000259" key="1">
    <source>
        <dbReference type="Pfam" id="PF01965"/>
    </source>
</evidence>
<protein>
    <submittedName>
        <fullName evidence="2">AraC family transcriptional regulator</fullName>
    </submittedName>
</protein>
<dbReference type="PANTHER" id="PTHR43130">
    <property type="entry name" value="ARAC-FAMILY TRANSCRIPTIONAL REGULATOR"/>
    <property type="match status" value="1"/>
</dbReference>
<evidence type="ECO:0000313" key="2">
    <source>
        <dbReference type="EMBL" id="GCF11730.1"/>
    </source>
</evidence>
<feature type="domain" description="DJ-1/PfpI" evidence="1">
    <location>
        <begin position="19"/>
        <end position="191"/>
    </location>
</feature>
<proteinExistence type="predicted"/>
<sequence length="219" mass="24588">MSLHEKGFLKMSENIKPTVGILLFDEVEVLDFCGPFEVFSVARRPGVHNDSAQLFNVVTIAETDRIISCRGGLLVKPQATIEQHPALDILVVPGGNGTRTERHNNKLIEWIQQQDRQTQLTTSVCTGAFLLAESALLDQRHATTHWNSVTWMKETYPRTTVLADARIVDEGHIITSAGISAGIDMSLYIVERLFGTETAQWTAKHMEYEWHARGQVVKY</sequence>
<dbReference type="CDD" id="cd03139">
    <property type="entry name" value="GATase1_PfpI_2"/>
    <property type="match status" value="1"/>
</dbReference>
<dbReference type="Gene3D" id="3.40.50.880">
    <property type="match status" value="1"/>
</dbReference>
<dbReference type="AlphaFoldDB" id="A0A5A5TJE0"/>